<organism evidence="1 2">
    <name type="scientific">Porcincola intestinalis</name>
    <dbReference type="NCBI Taxonomy" id="2606632"/>
    <lineage>
        <taxon>Bacteria</taxon>
        <taxon>Bacillati</taxon>
        <taxon>Bacillota</taxon>
        <taxon>Clostridia</taxon>
        <taxon>Lachnospirales</taxon>
        <taxon>Lachnospiraceae</taxon>
        <taxon>Porcincola</taxon>
    </lineage>
</organism>
<sequence length="118" mass="13735">MQSDKEVQKYTDALLGAIKDSQAYTDYAEAREEILKYPDRKQKADQFRRENYIARNYSGDEAAGMREKLYRQRQQLRLDPVADRYLNAELVLCRLLKNSALQILNVAELDLSGMDDIL</sequence>
<proteinExistence type="predicted"/>
<dbReference type="InterPro" id="IPR010368">
    <property type="entry name" value="Com_YlbF"/>
</dbReference>
<dbReference type="EMBL" id="VULZ01000013">
    <property type="protein sequence ID" value="MSS15619.1"/>
    <property type="molecule type" value="Genomic_DNA"/>
</dbReference>
<evidence type="ECO:0000313" key="2">
    <source>
        <dbReference type="Proteomes" id="UP000481852"/>
    </source>
</evidence>
<protein>
    <submittedName>
        <fullName evidence="1">YlbF family regulator</fullName>
    </submittedName>
</protein>
<reference evidence="1 2" key="1">
    <citation type="submission" date="2019-08" db="EMBL/GenBank/DDBJ databases">
        <title>In-depth cultivation of the pig gut microbiome towards novel bacterial diversity and tailored functional studies.</title>
        <authorList>
            <person name="Wylensek D."/>
            <person name="Hitch T.C.A."/>
            <person name="Clavel T."/>
        </authorList>
    </citation>
    <scope>NUCLEOTIDE SEQUENCE [LARGE SCALE GENOMIC DNA]</scope>
    <source>
        <strain evidence="1 2">Oil+RF-744-WCA-WT-11</strain>
    </source>
</reference>
<dbReference type="SUPFAM" id="SSF158622">
    <property type="entry name" value="YheA/YmcA-like"/>
    <property type="match status" value="1"/>
</dbReference>
<accession>A0A6L5X5G0</accession>
<dbReference type="Gene3D" id="1.20.1500.10">
    <property type="entry name" value="YheA/YmcA-like"/>
    <property type="match status" value="1"/>
</dbReference>
<dbReference type="InterPro" id="IPR023378">
    <property type="entry name" value="YheA/YmcA-like_dom_sf"/>
</dbReference>
<dbReference type="Proteomes" id="UP000481852">
    <property type="component" value="Unassembled WGS sequence"/>
</dbReference>
<gene>
    <name evidence="1" type="ORF">FYJ35_11340</name>
</gene>
<dbReference type="RefSeq" id="WP_154526652.1">
    <property type="nucleotide sequence ID" value="NZ_JAQYJL010000023.1"/>
</dbReference>
<evidence type="ECO:0000313" key="1">
    <source>
        <dbReference type="EMBL" id="MSS15619.1"/>
    </source>
</evidence>
<dbReference type="Pfam" id="PF06133">
    <property type="entry name" value="Com_YlbF"/>
    <property type="match status" value="1"/>
</dbReference>
<dbReference type="AlphaFoldDB" id="A0A6L5X5G0"/>
<comment type="caution">
    <text evidence="1">The sequence shown here is derived from an EMBL/GenBank/DDBJ whole genome shotgun (WGS) entry which is preliminary data.</text>
</comment>
<name>A0A6L5X5G0_9FIRM</name>
<keyword evidence="2" id="KW-1185">Reference proteome</keyword>